<dbReference type="EMBL" id="CAXAQS010000278">
    <property type="protein sequence ID" value="CAK9250946.1"/>
    <property type="molecule type" value="Genomic_DNA"/>
</dbReference>
<dbReference type="Gene3D" id="2.30.30.940">
    <property type="match status" value="1"/>
</dbReference>
<dbReference type="InterPro" id="IPR027417">
    <property type="entry name" value="P-loop_NTPase"/>
</dbReference>
<dbReference type="Proteomes" id="UP001497444">
    <property type="component" value="Unassembled WGS sequence"/>
</dbReference>
<keyword evidence="7" id="KW-1185">Reference proteome</keyword>
<dbReference type="Gene3D" id="1.10.443.30">
    <property type="entry name" value="Telomere resolvase"/>
    <property type="match status" value="1"/>
</dbReference>
<keyword evidence="2" id="KW-0067">ATP-binding</keyword>
<keyword evidence="1" id="KW-0547">Nucleotide-binding</keyword>
<evidence type="ECO:0000313" key="7">
    <source>
        <dbReference type="Proteomes" id="UP001497444"/>
    </source>
</evidence>
<dbReference type="PANTHER" id="PTHR43788:SF6">
    <property type="entry name" value="DNA HELICASE B"/>
    <property type="match status" value="1"/>
</dbReference>
<keyword evidence="3" id="KW-0184">Conjugation</keyword>
<dbReference type="CDD" id="cd17933">
    <property type="entry name" value="DEXSc_RecD-like"/>
    <property type="match status" value="1"/>
</dbReference>
<name>A0ABP0VAF1_9BRYO</name>
<dbReference type="PANTHER" id="PTHR43788">
    <property type="entry name" value="DNA2/NAM7 HELICASE FAMILY MEMBER"/>
    <property type="match status" value="1"/>
</dbReference>
<evidence type="ECO:0000256" key="3">
    <source>
        <dbReference type="ARBA" id="ARBA00022971"/>
    </source>
</evidence>
<feature type="domain" description="Telomere resolvase ResT/TelK catalytic" evidence="5">
    <location>
        <begin position="1226"/>
        <end position="1319"/>
    </location>
</feature>
<feature type="domain" description="MobA/MobL protein" evidence="4">
    <location>
        <begin position="10"/>
        <end position="222"/>
    </location>
</feature>
<dbReference type="SUPFAM" id="SSF52540">
    <property type="entry name" value="P-loop containing nucleoside triphosphate hydrolases"/>
    <property type="match status" value="2"/>
</dbReference>
<protein>
    <submittedName>
        <fullName evidence="6">Uncharacterized protein</fullName>
    </submittedName>
</protein>
<sequence>MRILSRSTRNTVKAAAYRTGTDIYDAKTGRWFYHSDKNVLHVELLLPQDAPAWSQKLQKEIDADRQKGVQKFSDLMERAEKRKDSQVYREFEFALPSELTNEQNIKLAREFLQDQAAGRGVMTLASFHFDQGGGKGNDRPHCHALLVTRRLGENGFFNKKETAWDKKEFLLELREQLSAYINFHLKLHGYERRVDHRSYAEQGIDIAPQPKLARNVHEMEARTEAFQQIQLDRRVHFETERQRNVARLLHNPHTVFDIVTRQQATFMWGDVEKVLARYVKEEDLFDSLNEKLKSSRELVLLREEKRITAEGIQENASIYTTQSMIRQELSLVHLAEKMGACQSHGTHEDDVKAAIDAANEGFSKQGSRLSQDQRDALQHITKADQLSCIVGYAGAGKSTTFKAAKEVWESSGYEVYGLAPTGRAAQNLEEIGLSSQTLHKFLKDYENGQSRYHQNSVLVLDEAGMVDVGRFNDLLKAVDHLGVKLVISGDGAQSQPIEAGAGLRLVTDRLDVRKIETIVRQKSPWQKEATRLFGTYRTREALEMYLEKGHVWFVDEQVPHLETLVSHNRPEEVVELYNLSRRVCGNPWQSITQDLKEQKTPAEDFFKKAADHQDFALFKEWQGVRNKTAEHLSHHMETYGQMMKEKGVDPVEFATLFVGKERRQADLKSDVRNLIKSWGLESPHPLTPPHQCDLRKETRQTMVQEWAKSLKDHPGQSHLMVTYTNRDTHLLNEEARHLMRKQGVMGVEEHFHITKRESRDDFGKPVVHEERKAFSKGERLVFTRNDRHLKVRNGTLGTIEEMDGQNLKVRIDGDHRVISFASKLYPYFDRGWAITIIKSQGSTADRVFKLATFEEDRNLAYVAMTRHRESLCVFGSKLDFWREEIFGDRLSQNREKMSSLDYLSQEEAQRRLKPPARLMDALSFLGNKLEGLGYASRKSWESLCDRFLGKTPPENPIIFPQSSIEEAVRAMDMGINAAPASAQKEEFLSARQQKILGWLEKSIGGDPYASSEAKKYYLGLAQTDPEGTLSKWQSVIMDYSFHPDREGKAFSDRDQRIVDYLEQAVKQGDCHQDAKDWYLVQAQKNPEETLKDWQEFMRDYSFNPDPTDNLQDSLPLIEETHNQDMQQEIMNQAHSLMEKVREILPEEDFKKFESSLTEKPEAILDRCCDVIASHEEVLRLEADVSKFIELSDRAREVSALTSGESKQIYPVLKEIFHQWKDDERFIEKLKESDNTKACQRVEYYQREENRIRSQSSGYALEMHFSEFIDNPAVKDLRAAYAEVCYDKFGTVRKAKSRFFSEILGHGEDDNITGQSYIDFYIEEAA</sequence>
<organism evidence="6 7">
    <name type="scientific">Sphagnum jensenii</name>
    <dbReference type="NCBI Taxonomy" id="128206"/>
    <lineage>
        <taxon>Eukaryota</taxon>
        <taxon>Viridiplantae</taxon>
        <taxon>Streptophyta</taxon>
        <taxon>Embryophyta</taxon>
        <taxon>Bryophyta</taxon>
        <taxon>Sphagnophytina</taxon>
        <taxon>Sphagnopsida</taxon>
        <taxon>Sphagnales</taxon>
        <taxon>Sphagnaceae</taxon>
        <taxon>Sphagnum</taxon>
    </lineage>
</organism>
<comment type="caution">
    <text evidence="6">The sequence shown here is derived from an EMBL/GenBank/DDBJ whole genome shotgun (WGS) entry which is preliminary data.</text>
</comment>
<dbReference type="Pfam" id="PF03389">
    <property type="entry name" value="MobA_MobL"/>
    <property type="match status" value="1"/>
</dbReference>
<accession>A0ABP0VAF1</accession>
<dbReference type="InterPro" id="IPR005053">
    <property type="entry name" value="MobA_MobL"/>
</dbReference>
<proteinExistence type="predicted"/>
<dbReference type="InterPro" id="IPR032047">
    <property type="entry name" value="ResT/TelK_cat"/>
</dbReference>
<dbReference type="Pfam" id="PF13604">
    <property type="entry name" value="AAA_30"/>
    <property type="match status" value="1"/>
</dbReference>
<evidence type="ECO:0000256" key="2">
    <source>
        <dbReference type="ARBA" id="ARBA00022840"/>
    </source>
</evidence>
<gene>
    <name evidence="6" type="ORF">CSSPJE1EN1_LOCUS26324</name>
</gene>
<dbReference type="Pfam" id="PF16684">
    <property type="entry name" value="ResT-TelK_cat"/>
    <property type="match status" value="1"/>
</dbReference>
<dbReference type="InterPro" id="IPR038280">
    <property type="entry name" value="ResT/TelK_cat_sf"/>
</dbReference>
<dbReference type="Gene3D" id="3.40.50.300">
    <property type="entry name" value="P-loop containing nucleotide triphosphate hydrolases"/>
    <property type="match status" value="2"/>
</dbReference>
<evidence type="ECO:0000313" key="6">
    <source>
        <dbReference type="EMBL" id="CAK9250946.1"/>
    </source>
</evidence>
<evidence type="ECO:0000259" key="4">
    <source>
        <dbReference type="Pfam" id="PF03389"/>
    </source>
</evidence>
<dbReference type="CDD" id="cd18809">
    <property type="entry name" value="SF1_C_RecD"/>
    <property type="match status" value="1"/>
</dbReference>
<dbReference type="Gene3D" id="3.30.930.30">
    <property type="match status" value="1"/>
</dbReference>
<dbReference type="InterPro" id="IPR050534">
    <property type="entry name" value="Coronavir_polyprotein_1ab"/>
</dbReference>
<reference evidence="6" key="1">
    <citation type="submission" date="2024-02" db="EMBL/GenBank/DDBJ databases">
        <authorList>
            <consortium name="ELIXIR-Norway"/>
            <consortium name="Elixir Norway"/>
        </authorList>
    </citation>
    <scope>NUCLEOTIDE SEQUENCE</scope>
</reference>
<evidence type="ECO:0000256" key="1">
    <source>
        <dbReference type="ARBA" id="ARBA00022741"/>
    </source>
</evidence>
<evidence type="ECO:0000259" key="5">
    <source>
        <dbReference type="Pfam" id="PF16684"/>
    </source>
</evidence>